<dbReference type="Proteomes" id="UP001446871">
    <property type="component" value="Unassembled WGS sequence"/>
</dbReference>
<keyword evidence="8" id="KW-0560">Oxidoreductase</keyword>
<comment type="caution">
    <text evidence="11">The sequence shown here is derived from an EMBL/GenBank/DDBJ whole genome shotgun (WGS) entry which is preliminary data.</text>
</comment>
<reference evidence="11 12" key="1">
    <citation type="submission" date="2023-01" db="EMBL/GenBank/DDBJ databases">
        <title>Analysis of 21 Apiospora genomes using comparative genomics revels a genus with tremendous synthesis potential of carbohydrate active enzymes and secondary metabolites.</title>
        <authorList>
            <person name="Sorensen T."/>
        </authorList>
    </citation>
    <scope>NUCLEOTIDE SEQUENCE [LARGE SCALE GENOMIC DNA]</scope>
    <source>
        <strain evidence="11 12">CBS 83171</strain>
    </source>
</reference>
<dbReference type="InterPro" id="IPR025700">
    <property type="entry name" value="Lys/Orn_oxygenase"/>
</dbReference>
<dbReference type="PANTHER" id="PTHR23023">
    <property type="entry name" value="DIMETHYLANILINE MONOOXYGENASE"/>
    <property type="match status" value="1"/>
</dbReference>
<dbReference type="SUPFAM" id="SSF51905">
    <property type="entry name" value="FAD/NAD(P)-binding domain"/>
    <property type="match status" value="2"/>
</dbReference>
<evidence type="ECO:0000256" key="7">
    <source>
        <dbReference type="ARBA" id="ARBA00022857"/>
    </source>
</evidence>
<keyword evidence="6" id="KW-0274">FAD</keyword>
<dbReference type="Pfam" id="PF13434">
    <property type="entry name" value="Lys_Orn_oxgnase"/>
    <property type="match status" value="1"/>
</dbReference>
<keyword evidence="7" id="KW-0521">NADP</keyword>
<evidence type="ECO:0000256" key="8">
    <source>
        <dbReference type="ARBA" id="ARBA00023002"/>
    </source>
</evidence>
<keyword evidence="5" id="KW-0285">Flavoprotein</keyword>
<evidence type="ECO:0000256" key="6">
    <source>
        <dbReference type="ARBA" id="ARBA00022827"/>
    </source>
</evidence>
<evidence type="ECO:0000256" key="3">
    <source>
        <dbReference type="ARBA" id="ARBA00007588"/>
    </source>
</evidence>
<comment type="pathway">
    <text evidence="2">Siderophore biosynthesis.</text>
</comment>
<comment type="catalytic activity">
    <reaction evidence="10">
        <text>L-ornithine + NADH + O2 = N(5)-hydroxy-L-ornithine + NAD(+) + H2O</text>
        <dbReference type="Rhea" id="RHEA:41512"/>
        <dbReference type="ChEBI" id="CHEBI:15377"/>
        <dbReference type="ChEBI" id="CHEBI:15379"/>
        <dbReference type="ChEBI" id="CHEBI:46911"/>
        <dbReference type="ChEBI" id="CHEBI:57540"/>
        <dbReference type="ChEBI" id="CHEBI:57945"/>
        <dbReference type="ChEBI" id="CHEBI:78275"/>
        <dbReference type="EC" id="1.14.13.196"/>
    </reaction>
</comment>
<evidence type="ECO:0000256" key="2">
    <source>
        <dbReference type="ARBA" id="ARBA00004924"/>
    </source>
</evidence>
<evidence type="ECO:0000256" key="4">
    <source>
        <dbReference type="ARBA" id="ARBA00012881"/>
    </source>
</evidence>
<name>A0ABR1W442_9PEZI</name>
<keyword evidence="12" id="KW-1185">Reference proteome</keyword>
<evidence type="ECO:0000256" key="9">
    <source>
        <dbReference type="ARBA" id="ARBA00047598"/>
    </source>
</evidence>
<protein>
    <recommendedName>
        <fullName evidence="4">L-ornithine N(5)-monooxygenase [NAD(P)H]</fullName>
        <ecNumber evidence="4">1.14.13.196</ecNumber>
    </recommendedName>
</protein>
<evidence type="ECO:0000256" key="1">
    <source>
        <dbReference type="ARBA" id="ARBA00001974"/>
    </source>
</evidence>
<gene>
    <name evidence="11" type="ORF">PG996_003109</name>
</gene>
<dbReference type="Gene3D" id="3.50.50.60">
    <property type="entry name" value="FAD/NAD(P)-binding domain"/>
    <property type="match status" value="2"/>
</dbReference>
<dbReference type="InterPro" id="IPR036188">
    <property type="entry name" value="FAD/NAD-bd_sf"/>
</dbReference>
<accession>A0ABR1W442</accession>
<comment type="catalytic activity">
    <reaction evidence="9">
        <text>L-ornithine + NADPH + O2 = N(5)-hydroxy-L-ornithine + NADP(+) + H2O</text>
        <dbReference type="Rhea" id="RHEA:41508"/>
        <dbReference type="ChEBI" id="CHEBI:15377"/>
        <dbReference type="ChEBI" id="CHEBI:15379"/>
        <dbReference type="ChEBI" id="CHEBI:46911"/>
        <dbReference type="ChEBI" id="CHEBI:57783"/>
        <dbReference type="ChEBI" id="CHEBI:58349"/>
        <dbReference type="ChEBI" id="CHEBI:78275"/>
        <dbReference type="EC" id="1.14.13.196"/>
    </reaction>
</comment>
<proteinExistence type="inferred from homology"/>
<evidence type="ECO:0000256" key="5">
    <source>
        <dbReference type="ARBA" id="ARBA00022630"/>
    </source>
</evidence>
<dbReference type="EMBL" id="JAQQWM010000002">
    <property type="protein sequence ID" value="KAK8076939.1"/>
    <property type="molecule type" value="Genomic_DNA"/>
</dbReference>
<evidence type="ECO:0000313" key="11">
    <source>
        <dbReference type="EMBL" id="KAK8076939.1"/>
    </source>
</evidence>
<organism evidence="11 12">
    <name type="scientific">Apiospora saccharicola</name>
    <dbReference type="NCBI Taxonomy" id="335842"/>
    <lineage>
        <taxon>Eukaryota</taxon>
        <taxon>Fungi</taxon>
        <taxon>Dikarya</taxon>
        <taxon>Ascomycota</taxon>
        <taxon>Pezizomycotina</taxon>
        <taxon>Sordariomycetes</taxon>
        <taxon>Xylariomycetidae</taxon>
        <taxon>Amphisphaeriales</taxon>
        <taxon>Apiosporaceae</taxon>
        <taxon>Apiospora</taxon>
    </lineage>
</organism>
<dbReference type="EC" id="1.14.13.196" evidence="4"/>
<comment type="cofactor">
    <cofactor evidence="1">
        <name>FAD</name>
        <dbReference type="ChEBI" id="CHEBI:57692"/>
    </cofactor>
</comment>
<evidence type="ECO:0000313" key="12">
    <source>
        <dbReference type="Proteomes" id="UP001446871"/>
    </source>
</evidence>
<evidence type="ECO:0000256" key="10">
    <source>
        <dbReference type="ARBA" id="ARBA00049248"/>
    </source>
</evidence>
<comment type="similarity">
    <text evidence="3">Belongs to the lysine N(6)-hydroxylase/L-ornithine N(5)-oxygenase family.</text>
</comment>
<dbReference type="InterPro" id="IPR050346">
    <property type="entry name" value="FMO-like"/>
</dbReference>
<sequence length="577" mass="65114">MDKYDLLIIGAGWHGLAMAKTYLHCDPACDLLIIDSANTLGGVWARERLYPGLKTNNVVGSYEFSDFPLDPAHYGIKPSDHIPGPVVHQYLVDFATRSDLHRRLRLQSEVQAVTMTSGELWRIEYRGTIPDQRNTINARKVVVATGLTSEPNMPQLVQQHNFRGDIFHAKSLPTHAHGFNAATKDIVVIGANKSAMDACYLAAQRSAPSARVHMLIRPSGRGPSWMWRRQGLTNFLSISRLASTRLFSWFNPNPLASETQRLFQRSWIGVLICGLFWTLLDLCVLVSSQYIAPGSRTSLRPLRPRYSTFWMGNSLTVHNYDSDWFELALEDKIRVHHADIEGFGEDGDTVCLTSGLEIVHVGIVVACTGWKTKSNIVFDPPPVLESVDLKEEALTRGAGSWSNSELISHAKEKLHSEYPKLIFSGRRNQSKYPKDPQRRLYRHMVPLHLCAQQQHNNLAFIGFPQSVLTGLVAQAQALWITAWMQGRLRTPPKDARSRSEWAHLQAEYHRMRHLGSAFPDLVLDSIPYIDLQLGDLGLSSKRKKGWLKELLGQYGPQDYKGIVDAWLKVRDNITELI</sequence>